<protein>
    <submittedName>
        <fullName evidence="5">3-keto-5-aminohexanoate cleavage protein</fullName>
    </submittedName>
</protein>
<name>A0ABU3Q756_9SPHN</name>
<evidence type="ECO:0000256" key="1">
    <source>
        <dbReference type="ARBA" id="ARBA00001947"/>
    </source>
</evidence>
<keyword evidence="6" id="KW-1185">Reference proteome</keyword>
<dbReference type="EMBL" id="JAVUPU010000003">
    <property type="protein sequence ID" value="MDT9598813.1"/>
    <property type="molecule type" value="Genomic_DNA"/>
</dbReference>
<proteinExistence type="predicted"/>
<dbReference type="Pfam" id="PF05853">
    <property type="entry name" value="BKACE"/>
    <property type="match status" value="1"/>
</dbReference>
<comment type="cofactor">
    <cofactor evidence="1">
        <name>Zn(2+)</name>
        <dbReference type="ChEBI" id="CHEBI:29105"/>
    </cofactor>
</comment>
<sequence>MRQADKIIITSATTGAMHMPCMSPYLPLTPEQIVEDSVKAADAGAAIIHLHARRPEDGMPTTDVNVYEAFLKPLKERTNAIINITTGQPHFGTPEEVIEARLAAPLKFAPEMCSFNMGPMNPAPWVLQQRLEGKIKFDWERSFMAASKQMTMINTYALMERIAKELGEERGIVFEYECFDIGHLYALALIADRGWVKPPFFVQSIFGFLGGLGTEADHLVHMRQTADRLFGDDYAWSVLAAGREQIRMTTLGAAMGSHVRVGMEDSLWAGKGELARSSADQVVRIRTILEQLSLEPASPDEARAILGTKGAHNVGF</sequence>
<accession>A0ABU3Q756</accession>
<keyword evidence="2" id="KW-0808">Transferase</keyword>
<dbReference type="PANTHER" id="PTHR37418:SF2">
    <property type="entry name" value="3-KETO-5-AMINOHEXANOATE CLEAVAGE ENZYME"/>
    <property type="match status" value="1"/>
</dbReference>
<dbReference type="PANTHER" id="PTHR37418">
    <property type="entry name" value="3-KETO-5-AMINOHEXANOATE CLEAVAGE ENZYME-RELATED"/>
    <property type="match status" value="1"/>
</dbReference>
<dbReference type="Proteomes" id="UP001259572">
    <property type="component" value="Unassembled WGS sequence"/>
</dbReference>
<evidence type="ECO:0000256" key="4">
    <source>
        <dbReference type="ARBA" id="ARBA00022833"/>
    </source>
</evidence>
<dbReference type="Gene3D" id="3.20.20.70">
    <property type="entry name" value="Aldolase class I"/>
    <property type="match status" value="1"/>
</dbReference>
<gene>
    <name evidence="5" type="ORF">RQX22_07625</name>
</gene>
<dbReference type="InterPro" id="IPR008567">
    <property type="entry name" value="BKACE"/>
</dbReference>
<comment type="caution">
    <text evidence="5">The sequence shown here is derived from an EMBL/GenBank/DDBJ whole genome shotgun (WGS) entry which is preliminary data.</text>
</comment>
<organism evidence="5 6">
    <name type="scientific">Sphingosinicella rhizophila</name>
    <dbReference type="NCBI Taxonomy" id="3050082"/>
    <lineage>
        <taxon>Bacteria</taxon>
        <taxon>Pseudomonadati</taxon>
        <taxon>Pseudomonadota</taxon>
        <taxon>Alphaproteobacteria</taxon>
        <taxon>Sphingomonadales</taxon>
        <taxon>Sphingosinicellaceae</taxon>
        <taxon>Sphingosinicella</taxon>
    </lineage>
</organism>
<evidence type="ECO:0000313" key="6">
    <source>
        <dbReference type="Proteomes" id="UP001259572"/>
    </source>
</evidence>
<dbReference type="RefSeq" id="WP_315725186.1">
    <property type="nucleotide sequence ID" value="NZ_JAVUPU010000003.1"/>
</dbReference>
<evidence type="ECO:0000256" key="2">
    <source>
        <dbReference type="ARBA" id="ARBA00022679"/>
    </source>
</evidence>
<reference evidence="5 6" key="1">
    <citation type="submission" date="2023-05" db="EMBL/GenBank/DDBJ databases">
        <authorList>
            <person name="Guo Y."/>
        </authorList>
    </citation>
    <scope>NUCLEOTIDE SEQUENCE [LARGE SCALE GENOMIC DNA]</scope>
    <source>
        <strain evidence="5 6">GR2756</strain>
    </source>
</reference>
<dbReference type="InterPro" id="IPR013785">
    <property type="entry name" value="Aldolase_TIM"/>
</dbReference>
<evidence type="ECO:0000313" key="5">
    <source>
        <dbReference type="EMBL" id="MDT9598813.1"/>
    </source>
</evidence>
<keyword evidence="4" id="KW-0862">Zinc</keyword>
<keyword evidence="3" id="KW-0479">Metal-binding</keyword>
<evidence type="ECO:0000256" key="3">
    <source>
        <dbReference type="ARBA" id="ARBA00022723"/>
    </source>
</evidence>